<evidence type="ECO:0000313" key="2">
    <source>
        <dbReference type="Proteomes" id="UP000286104"/>
    </source>
</evidence>
<dbReference type="Proteomes" id="UP000286104">
    <property type="component" value="Unassembled WGS sequence"/>
</dbReference>
<name>A0A413ZX29_9FIRM</name>
<accession>A0A413ZX29</accession>
<feature type="non-terminal residue" evidence="1">
    <location>
        <position position="23"/>
    </location>
</feature>
<gene>
    <name evidence="1" type="ORF">DW848_15105</name>
</gene>
<reference evidence="1 2" key="1">
    <citation type="submission" date="2018-08" db="EMBL/GenBank/DDBJ databases">
        <title>A genome reference for cultivated species of the human gut microbiota.</title>
        <authorList>
            <person name="Zou Y."/>
            <person name="Xue W."/>
            <person name="Luo G."/>
        </authorList>
    </citation>
    <scope>NUCLEOTIDE SEQUENCE [LARGE SCALE GENOMIC DNA]</scope>
    <source>
        <strain evidence="1 2">AM36-3AA</strain>
    </source>
</reference>
<sequence length="23" mass="2598">MNSCVYPANTNGISIDFITKFVY</sequence>
<organism evidence="1 2">
    <name type="scientific">Agathobacter rectalis</name>
    <dbReference type="NCBI Taxonomy" id="39491"/>
    <lineage>
        <taxon>Bacteria</taxon>
        <taxon>Bacillati</taxon>
        <taxon>Bacillota</taxon>
        <taxon>Clostridia</taxon>
        <taxon>Lachnospirales</taxon>
        <taxon>Lachnospiraceae</taxon>
        <taxon>Agathobacter</taxon>
    </lineage>
</organism>
<proteinExistence type="predicted"/>
<comment type="caution">
    <text evidence="1">The sequence shown here is derived from an EMBL/GenBank/DDBJ whole genome shotgun (WGS) entry which is preliminary data.</text>
</comment>
<protein>
    <submittedName>
        <fullName evidence="1">Type II toxin-antitoxin system Phd/YefM family antitoxin</fullName>
    </submittedName>
</protein>
<dbReference type="EMBL" id="QSHU01000029">
    <property type="protein sequence ID" value="RHC35332.1"/>
    <property type="molecule type" value="Genomic_DNA"/>
</dbReference>
<dbReference type="AlphaFoldDB" id="A0A413ZX29"/>
<evidence type="ECO:0000313" key="1">
    <source>
        <dbReference type="EMBL" id="RHC35332.1"/>
    </source>
</evidence>